<evidence type="ECO:0000313" key="3">
    <source>
        <dbReference type="WBParaSite" id="Pan_g18986.t1"/>
    </source>
</evidence>
<evidence type="ECO:0000313" key="2">
    <source>
        <dbReference type="Proteomes" id="UP000492821"/>
    </source>
</evidence>
<proteinExistence type="predicted"/>
<dbReference type="AlphaFoldDB" id="A0A7E4VBU1"/>
<keyword evidence="2" id="KW-1185">Reference proteome</keyword>
<protein>
    <submittedName>
        <fullName evidence="3">DOMON domain-containing protein</fullName>
    </submittedName>
</protein>
<reference evidence="3" key="2">
    <citation type="submission" date="2020-10" db="UniProtKB">
        <authorList>
            <consortium name="WormBaseParasite"/>
        </authorList>
    </citation>
    <scope>IDENTIFICATION</scope>
</reference>
<sequence>MVDEVSDDLFSLILFSKKALMKVNSQKISIKQERNVRLCPENRVVRTATGAMPRLNALLCLAFGFTFLVGTDGNSSNAEYECLVDVLVTHENWDQNIEMLIKFAEENDYLLAVSFDAITYFNLGVDRVSNKSHAQMYRSDGVEVSKGYNPENAHFTKFPHGSKAFIHFIDKKDDSPPDTNSRGTVMFTKNNCMKDTFSYTFPRGTAFDWNKAFVESDGNDLIVVHQDGVTAFRVTDSPKKVIPIEKGKYKPKCVPQNGEHCVYNPYIGKAESRETAIISAFCNFYVAKRDSKLYIGDGKKEVCVKEVPKQAPSSTGNMMHYIYVEPRDLSNCVGTTMPNPAPPPPACQASPETNSIKPKSLPTKEDTAPGSGPVQPNVNTTTKSNTASSIFLSSKQLATLVLCAIGGIYLKTMVV</sequence>
<name>A0A7E4VBU1_PANRE</name>
<feature type="region of interest" description="Disordered" evidence="1">
    <location>
        <begin position="333"/>
        <end position="381"/>
    </location>
</feature>
<evidence type="ECO:0000256" key="1">
    <source>
        <dbReference type="SAM" id="MobiDB-lite"/>
    </source>
</evidence>
<accession>A0A7E4VBU1</accession>
<organism evidence="2 3">
    <name type="scientific">Panagrellus redivivus</name>
    <name type="common">Microworm</name>
    <dbReference type="NCBI Taxonomy" id="6233"/>
    <lineage>
        <taxon>Eukaryota</taxon>
        <taxon>Metazoa</taxon>
        <taxon>Ecdysozoa</taxon>
        <taxon>Nematoda</taxon>
        <taxon>Chromadorea</taxon>
        <taxon>Rhabditida</taxon>
        <taxon>Tylenchina</taxon>
        <taxon>Panagrolaimomorpha</taxon>
        <taxon>Panagrolaimoidea</taxon>
        <taxon>Panagrolaimidae</taxon>
        <taxon>Panagrellus</taxon>
    </lineage>
</organism>
<dbReference type="Proteomes" id="UP000492821">
    <property type="component" value="Unassembled WGS sequence"/>
</dbReference>
<dbReference type="WBParaSite" id="Pan_g18986.t1">
    <property type="protein sequence ID" value="Pan_g18986.t1"/>
    <property type="gene ID" value="Pan_g18986"/>
</dbReference>
<reference evidence="2" key="1">
    <citation type="journal article" date="2013" name="Genetics">
        <title>The draft genome and transcriptome of Panagrellus redivivus are shaped by the harsh demands of a free-living lifestyle.</title>
        <authorList>
            <person name="Srinivasan J."/>
            <person name="Dillman A.R."/>
            <person name="Macchietto M.G."/>
            <person name="Heikkinen L."/>
            <person name="Lakso M."/>
            <person name="Fracchia K.M."/>
            <person name="Antoshechkin I."/>
            <person name="Mortazavi A."/>
            <person name="Wong G."/>
            <person name="Sternberg P.W."/>
        </authorList>
    </citation>
    <scope>NUCLEOTIDE SEQUENCE [LARGE SCALE GENOMIC DNA]</scope>
    <source>
        <strain evidence="2">MT8872</strain>
    </source>
</reference>